<dbReference type="STRING" id="62062.ENSHHUP00000057285"/>
<dbReference type="PANTHER" id="PTHR10882:SF0">
    <property type="entry name" value="DIPHTHINE METHYL ESTER SYNTHASE"/>
    <property type="match status" value="1"/>
</dbReference>
<organism evidence="10 11">
    <name type="scientific">Hucho hucho</name>
    <name type="common">huchen</name>
    <dbReference type="NCBI Taxonomy" id="62062"/>
    <lineage>
        <taxon>Eukaryota</taxon>
        <taxon>Metazoa</taxon>
        <taxon>Chordata</taxon>
        <taxon>Craniata</taxon>
        <taxon>Vertebrata</taxon>
        <taxon>Euteleostomi</taxon>
        <taxon>Actinopterygii</taxon>
        <taxon>Neopterygii</taxon>
        <taxon>Teleostei</taxon>
        <taxon>Protacanthopterygii</taxon>
        <taxon>Salmoniformes</taxon>
        <taxon>Salmonidae</taxon>
        <taxon>Salmoninae</taxon>
        <taxon>Hucho</taxon>
    </lineage>
</organism>
<keyword evidence="7" id="KW-0949">S-adenosyl-L-methionine</keyword>
<dbReference type="Gene3D" id="3.40.1010.10">
    <property type="entry name" value="Cobalt-precorrin-4 Transmethylase, Domain 1"/>
    <property type="match status" value="1"/>
</dbReference>
<dbReference type="AlphaFoldDB" id="A0A4W5P6W3"/>
<dbReference type="InterPro" id="IPR000878">
    <property type="entry name" value="4pyrrol_Mease"/>
</dbReference>
<feature type="domain" description="Tetrapyrrole methylase" evidence="9">
    <location>
        <begin position="8"/>
        <end position="98"/>
    </location>
</feature>
<dbReference type="PANTHER" id="PTHR10882">
    <property type="entry name" value="DIPHTHINE SYNTHASE"/>
    <property type="match status" value="1"/>
</dbReference>
<evidence type="ECO:0000256" key="7">
    <source>
        <dbReference type="ARBA" id="ARBA00022691"/>
    </source>
</evidence>
<comment type="similarity">
    <text evidence="3">Belongs to the diphthine synthase family.</text>
</comment>
<dbReference type="GO" id="GO:0017183">
    <property type="term" value="P:protein histidyl modification to diphthamide"/>
    <property type="evidence" value="ECO:0007669"/>
    <property type="project" value="UniProtKB-UniPathway"/>
</dbReference>
<comment type="catalytic activity">
    <reaction evidence="8">
        <text>2-[(3S)-amino-3-carboxypropyl]-L-histidyl-[translation elongation factor 2] + 4 S-adenosyl-L-methionine = diphthine methyl ester-[translation elongation factor 2] + 4 S-adenosyl-L-homocysteine + 3 H(+)</text>
        <dbReference type="Rhea" id="RHEA:42652"/>
        <dbReference type="Rhea" id="RHEA-COMP:9749"/>
        <dbReference type="Rhea" id="RHEA-COMP:10173"/>
        <dbReference type="ChEBI" id="CHEBI:15378"/>
        <dbReference type="ChEBI" id="CHEBI:57856"/>
        <dbReference type="ChEBI" id="CHEBI:59789"/>
        <dbReference type="ChEBI" id="CHEBI:73995"/>
        <dbReference type="ChEBI" id="CHEBI:79005"/>
        <dbReference type="EC" id="2.1.1.314"/>
    </reaction>
</comment>
<reference evidence="11" key="1">
    <citation type="submission" date="2018-06" db="EMBL/GenBank/DDBJ databases">
        <title>Genome assembly of Danube salmon.</title>
        <authorList>
            <person name="Macqueen D.J."/>
            <person name="Gundappa M.K."/>
        </authorList>
    </citation>
    <scope>NUCLEOTIDE SEQUENCE [LARGE SCALE GENOMIC DNA]</scope>
</reference>
<keyword evidence="6" id="KW-0808">Transferase</keyword>
<evidence type="ECO:0000256" key="5">
    <source>
        <dbReference type="ARBA" id="ARBA00022603"/>
    </source>
</evidence>
<evidence type="ECO:0000313" key="10">
    <source>
        <dbReference type="Ensembl" id="ENSHHUP00000057285.1"/>
    </source>
</evidence>
<evidence type="ECO:0000256" key="2">
    <source>
        <dbReference type="ARBA" id="ARBA00005156"/>
    </source>
</evidence>
<protein>
    <recommendedName>
        <fullName evidence="4">diphthine methyl ester synthase</fullName>
        <ecNumber evidence="4">2.1.1.314</ecNumber>
    </recommendedName>
</protein>
<keyword evidence="5" id="KW-0489">Methyltransferase</keyword>
<dbReference type="InterPro" id="IPR004551">
    <property type="entry name" value="Dphthn_synthase"/>
</dbReference>
<dbReference type="Ensembl" id="ENSHHUT00000059251.1">
    <property type="protein sequence ID" value="ENSHHUP00000057285.1"/>
    <property type="gene ID" value="ENSHHUG00000034111.1"/>
</dbReference>
<dbReference type="InterPro" id="IPR014777">
    <property type="entry name" value="4pyrrole_Mease_sub1"/>
</dbReference>
<evidence type="ECO:0000313" key="11">
    <source>
        <dbReference type="Proteomes" id="UP000314982"/>
    </source>
</evidence>
<dbReference type="Gene3D" id="3.30.950.10">
    <property type="entry name" value="Methyltransferase, Cobalt-precorrin-4 Transmethylase, Domain 2"/>
    <property type="match status" value="1"/>
</dbReference>
<evidence type="ECO:0000256" key="4">
    <source>
        <dbReference type="ARBA" id="ARBA00011927"/>
    </source>
</evidence>
<evidence type="ECO:0000256" key="3">
    <source>
        <dbReference type="ARBA" id="ARBA00006729"/>
    </source>
</evidence>
<evidence type="ECO:0000256" key="8">
    <source>
        <dbReference type="ARBA" id="ARBA00048752"/>
    </source>
</evidence>
<comment type="pathway">
    <text evidence="2">Protein modification; peptidyl-diphthamide biosynthesis.</text>
</comment>
<accession>A0A4W5P6W3</accession>
<dbReference type="EC" id="2.1.1.314" evidence="4"/>
<dbReference type="Pfam" id="PF00590">
    <property type="entry name" value="TP_methylase"/>
    <property type="match status" value="1"/>
</dbReference>
<dbReference type="InterPro" id="IPR014776">
    <property type="entry name" value="4pyrrole_Mease_sub2"/>
</dbReference>
<evidence type="ECO:0000256" key="1">
    <source>
        <dbReference type="ARBA" id="ARBA00004006"/>
    </source>
</evidence>
<evidence type="ECO:0000256" key="6">
    <source>
        <dbReference type="ARBA" id="ARBA00022679"/>
    </source>
</evidence>
<dbReference type="GO" id="GO:0032259">
    <property type="term" value="P:methylation"/>
    <property type="evidence" value="ECO:0007669"/>
    <property type="project" value="UniProtKB-KW"/>
</dbReference>
<evidence type="ECO:0000259" key="9">
    <source>
        <dbReference type="Pfam" id="PF00590"/>
    </source>
</evidence>
<dbReference type="UniPathway" id="UPA00559"/>
<name>A0A4W5P6W3_9TELE</name>
<reference evidence="10" key="3">
    <citation type="submission" date="2025-09" db="UniProtKB">
        <authorList>
            <consortium name="Ensembl"/>
        </authorList>
    </citation>
    <scope>IDENTIFICATION</scope>
</reference>
<reference evidence="10" key="2">
    <citation type="submission" date="2025-08" db="UniProtKB">
        <authorList>
            <consortium name="Ensembl"/>
        </authorList>
    </citation>
    <scope>IDENTIFICATION</scope>
</reference>
<proteinExistence type="inferred from homology"/>
<dbReference type="Proteomes" id="UP000314982">
    <property type="component" value="Unassembled WGS sequence"/>
</dbReference>
<dbReference type="InterPro" id="IPR035996">
    <property type="entry name" value="4pyrrol_Methylase_sf"/>
</dbReference>
<dbReference type="SUPFAM" id="SSF53790">
    <property type="entry name" value="Tetrapyrrole methylase"/>
    <property type="match status" value="1"/>
</dbReference>
<dbReference type="GeneTree" id="ENSGT00390000010568"/>
<comment type="function">
    <text evidence="1">S-adenosyl-L-methionine-dependent methyltransferase that catalyzes four methylations of the modified target histidine residue in translation elongation factor 2 (EF-2), to form an intermediate called diphthine methyl ester. The four successive methylation reactions represent the second step of diphthamide biosynthesis.</text>
</comment>
<sequence length="127" mass="14609">MDMEEQKADELLKEAEVSDVEFLVVGDPFVEGSDLVLREVNAGIQCRVIHNASIMNTVECCGLQLYNFEETVSIVFWTDTWRLERFYDKIKKNRDLGMHTLCLIGATISFKLSIQTSRFTVSILRVR</sequence>
<dbReference type="GO" id="GO:0141133">
    <property type="term" value="F:diphthine methyl ester synthase activity"/>
    <property type="evidence" value="ECO:0007669"/>
    <property type="project" value="UniProtKB-EC"/>
</dbReference>
<keyword evidence="11" id="KW-1185">Reference proteome</keyword>